<protein>
    <submittedName>
        <fullName evidence="7">Periplasmic serine protease</fullName>
    </submittedName>
</protein>
<gene>
    <name evidence="7" type="ORF">MPEBLZ_01730</name>
</gene>
<evidence type="ECO:0000256" key="3">
    <source>
        <dbReference type="ARBA" id="ARBA00022801"/>
    </source>
</evidence>
<dbReference type="Proteomes" id="UP000050360">
    <property type="component" value="Unassembled WGS sequence"/>
</dbReference>
<dbReference type="EMBL" id="LKCM01000132">
    <property type="protein sequence ID" value="KPQ43710.1"/>
    <property type="molecule type" value="Genomic_DNA"/>
</dbReference>
<keyword evidence="2 7" id="KW-0645">Protease</keyword>
<dbReference type="Gene3D" id="6.20.330.10">
    <property type="match status" value="1"/>
</dbReference>
<feature type="transmembrane region" description="Helical" evidence="5">
    <location>
        <begin position="9"/>
        <end position="30"/>
    </location>
</feature>
<sequence length="302" mass="32711">MTQSSRKIIHFIVIVLILLFIIAGSFYLIMGGKDLGISTNRVEVIYVQGEMLTGSIPTGFGIATSEDIVKSLKDANEDEGVKAIVMRINSPGGSPASAEEIVGAMKKIDKPIVISMGDVAASAAYYISAPADKIIANPDTMTGSIGVIWEFQNRSKFYDKEGTSFYIAKSGELKDMGGDWKGLSDEEKQYVDQVITDAYNRFIKEVADGRNLSLGKVKDLADGRIYTGAKAKELGLVDDLGSLDDAIEIAARLGGIVGKPEVGYANRPSLSRLLFGSEKTDASAFTSYFFDNRFGRLLSIYH</sequence>
<dbReference type="NCBIfam" id="TIGR00706">
    <property type="entry name" value="SppA_dom"/>
    <property type="match status" value="1"/>
</dbReference>
<dbReference type="PANTHER" id="PTHR42987:SF4">
    <property type="entry name" value="PROTEASE SOHB-RELATED"/>
    <property type="match status" value="1"/>
</dbReference>
<evidence type="ECO:0000256" key="2">
    <source>
        <dbReference type="ARBA" id="ARBA00022670"/>
    </source>
</evidence>
<evidence type="ECO:0000256" key="4">
    <source>
        <dbReference type="ARBA" id="ARBA00022825"/>
    </source>
</evidence>
<keyword evidence="5" id="KW-1133">Transmembrane helix</keyword>
<dbReference type="GO" id="GO:0008236">
    <property type="term" value="F:serine-type peptidase activity"/>
    <property type="evidence" value="ECO:0007669"/>
    <property type="project" value="UniProtKB-KW"/>
</dbReference>
<comment type="similarity">
    <text evidence="1">Belongs to the peptidase S49 family.</text>
</comment>
<evidence type="ECO:0000259" key="6">
    <source>
        <dbReference type="Pfam" id="PF01343"/>
    </source>
</evidence>
<proteinExistence type="inferred from homology"/>
<name>A0A0P8AH16_9EURY</name>
<evidence type="ECO:0000313" key="8">
    <source>
        <dbReference type="Proteomes" id="UP000050360"/>
    </source>
</evidence>
<reference evidence="7 8" key="1">
    <citation type="submission" date="2015-09" db="EMBL/GenBank/DDBJ databases">
        <title>A metagenomics-based metabolic model of nitrate-dependent anaerobic oxidation of methane by Methanoperedens-like archaea.</title>
        <authorList>
            <person name="Arshad A."/>
            <person name="Speth D.R."/>
            <person name="De Graaf R.M."/>
            <person name="Op Den Camp H.J."/>
            <person name="Jetten M.S."/>
            <person name="Welte C.U."/>
        </authorList>
    </citation>
    <scope>NUCLEOTIDE SEQUENCE [LARGE SCALE GENOMIC DNA]</scope>
</reference>
<dbReference type="PANTHER" id="PTHR42987">
    <property type="entry name" value="PEPTIDASE S49"/>
    <property type="match status" value="1"/>
</dbReference>
<dbReference type="InterPro" id="IPR029045">
    <property type="entry name" value="ClpP/crotonase-like_dom_sf"/>
</dbReference>
<keyword evidence="5" id="KW-0472">Membrane</keyword>
<dbReference type="InterPro" id="IPR004635">
    <property type="entry name" value="Pept_S49_SppA"/>
</dbReference>
<evidence type="ECO:0000313" key="7">
    <source>
        <dbReference type="EMBL" id="KPQ43710.1"/>
    </source>
</evidence>
<dbReference type="SUPFAM" id="SSF52096">
    <property type="entry name" value="ClpP/crotonase"/>
    <property type="match status" value="1"/>
</dbReference>
<accession>A0A0P8AH16</accession>
<keyword evidence="3" id="KW-0378">Hydrolase</keyword>
<keyword evidence="5" id="KW-0812">Transmembrane</keyword>
<dbReference type="CDD" id="cd07023">
    <property type="entry name" value="S49_Sppa_N_C"/>
    <property type="match status" value="1"/>
</dbReference>
<dbReference type="Gene3D" id="3.90.226.10">
    <property type="entry name" value="2-enoyl-CoA Hydratase, Chain A, domain 1"/>
    <property type="match status" value="1"/>
</dbReference>
<comment type="caution">
    <text evidence="7">The sequence shown here is derived from an EMBL/GenBank/DDBJ whole genome shotgun (WGS) entry which is preliminary data.</text>
</comment>
<feature type="domain" description="Peptidase S49" evidence="6">
    <location>
        <begin position="106"/>
        <end position="253"/>
    </location>
</feature>
<evidence type="ECO:0000256" key="5">
    <source>
        <dbReference type="SAM" id="Phobius"/>
    </source>
</evidence>
<dbReference type="InterPro" id="IPR002142">
    <property type="entry name" value="Peptidase_S49"/>
</dbReference>
<dbReference type="GO" id="GO:0006508">
    <property type="term" value="P:proteolysis"/>
    <property type="evidence" value="ECO:0007669"/>
    <property type="project" value="UniProtKB-KW"/>
</dbReference>
<dbReference type="Pfam" id="PF01343">
    <property type="entry name" value="Peptidase_S49"/>
    <property type="match status" value="1"/>
</dbReference>
<keyword evidence="4" id="KW-0720">Serine protease</keyword>
<dbReference type="AlphaFoldDB" id="A0A0P8AH16"/>
<dbReference type="InterPro" id="IPR047272">
    <property type="entry name" value="S49_SppA_C"/>
</dbReference>
<evidence type="ECO:0000256" key="1">
    <source>
        <dbReference type="ARBA" id="ARBA00008683"/>
    </source>
</evidence>
<organism evidence="7 8">
    <name type="scientific">Candidatus Methanoperedens nitratireducens</name>
    <dbReference type="NCBI Taxonomy" id="1392998"/>
    <lineage>
        <taxon>Archaea</taxon>
        <taxon>Methanobacteriati</taxon>
        <taxon>Methanobacteriota</taxon>
        <taxon>Stenosarchaea group</taxon>
        <taxon>Methanomicrobia</taxon>
        <taxon>Methanosarcinales</taxon>
        <taxon>ANME-2 cluster</taxon>
        <taxon>Candidatus Methanoperedentaceae</taxon>
        <taxon>Candidatus Methanoperedens</taxon>
    </lineage>
</organism>